<accession>A0A964XIZ4</accession>
<dbReference type="AlphaFoldDB" id="A0A964XIZ4"/>
<dbReference type="InterPro" id="IPR012171">
    <property type="entry name" value="Fatty_acid_desaturase"/>
</dbReference>
<sequence length="376" mass="41024">MEPGLAPTANGGETGADGGETGTRESADEGTREGADGGTRAGAGKGSEFAPLLRTVREQGLLERRAGWYALGIATNALVLAAIVTGMVTLGDTWWTLLLAVPLAVFSARTAFIGHDAGHSQITRGRRSARLIGLIHANLLLGMSAAWWNDKHNRHHANPNHLEKDPDVAPDVLVFAAPHAEGRTGLQGWLTRHQAWLFFPLCLLEGLNLKVQGLRDLRRQTPAERAVEGPLLLVHIAAYTALLLTVLSPGKALAFAVLHQALFGLHLGMAFAPNHKGMEMPDGYGARWGHLRRQVLTSRNIRGGPLTDWFLGGLNYQIEHHLFPSMPRPHLRLAQPLVRAHCRRLGLSYAETGLVDSYRQVLRYLREVGEPLRARP</sequence>
<comment type="caution">
    <text evidence="4">The sequence shown here is derived from an EMBL/GenBank/DDBJ whole genome shotgun (WGS) entry which is preliminary data.</text>
</comment>
<feature type="transmembrane region" description="Helical" evidence="2">
    <location>
        <begin position="66"/>
        <end position="88"/>
    </location>
</feature>
<keyword evidence="2" id="KW-0812">Transmembrane</keyword>
<dbReference type="Proteomes" id="UP000598297">
    <property type="component" value="Unassembled WGS sequence"/>
</dbReference>
<feature type="compositionally biased region" description="Gly residues" evidence="1">
    <location>
        <begin position="12"/>
        <end position="21"/>
    </location>
</feature>
<proteinExistence type="predicted"/>
<name>A0A964XIZ4_9ACTN</name>
<dbReference type="PANTHER" id="PTHR19353">
    <property type="entry name" value="FATTY ACID DESATURASE 2"/>
    <property type="match status" value="1"/>
</dbReference>
<dbReference type="PIRSF" id="PIRSF015921">
    <property type="entry name" value="FA_sphinglp_des"/>
    <property type="match status" value="1"/>
</dbReference>
<dbReference type="CDD" id="cd03506">
    <property type="entry name" value="Delta6-FADS-like"/>
    <property type="match status" value="1"/>
</dbReference>
<feature type="compositionally biased region" description="Basic and acidic residues" evidence="1">
    <location>
        <begin position="22"/>
        <end position="35"/>
    </location>
</feature>
<dbReference type="GO" id="GO:0016020">
    <property type="term" value="C:membrane"/>
    <property type="evidence" value="ECO:0007669"/>
    <property type="project" value="TreeGrafter"/>
</dbReference>
<reference evidence="4" key="1">
    <citation type="submission" date="2020-01" db="EMBL/GenBank/DDBJ databases">
        <title>Whole-genome analyses of novel actinobacteria.</title>
        <authorList>
            <person name="Sahin N."/>
        </authorList>
    </citation>
    <scope>NUCLEOTIDE SEQUENCE</scope>
    <source>
        <strain evidence="4">YC537</strain>
    </source>
</reference>
<evidence type="ECO:0000313" key="5">
    <source>
        <dbReference type="Proteomes" id="UP000598297"/>
    </source>
</evidence>
<gene>
    <name evidence="4" type="ORF">GUY60_03875</name>
</gene>
<evidence type="ECO:0000256" key="2">
    <source>
        <dbReference type="SAM" id="Phobius"/>
    </source>
</evidence>
<feature type="compositionally biased region" description="Gly residues" evidence="1">
    <location>
        <begin position="36"/>
        <end position="45"/>
    </location>
</feature>
<feature type="transmembrane region" description="Helical" evidence="2">
    <location>
        <begin position="129"/>
        <end position="148"/>
    </location>
</feature>
<organism evidence="4 5">
    <name type="scientific">Streptomyces boluensis</name>
    <dbReference type="NCBI Taxonomy" id="1775135"/>
    <lineage>
        <taxon>Bacteria</taxon>
        <taxon>Bacillati</taxon>
        <taxon>Actinomycetota</taxon>
        <taxon>Actinomycetes</taxon>
        <taxon>Kitasatosporales</taxon>
        <taxon>Streptomycetaceae</taxon>
        <taxon>Streptomyces</taxon>
    </lineage>
</organism>
<dbReference type="InterPro" id="IPR005804">
    <property type="entry name" value="FA_desaturase_dom"/>
</dbReference>
<dbReference type="GO" id="GO:0016717">
    <property type="term" value="F:oxidoreductase activity, acting on paired donors, with oxidation of a pair of donors resulting in the reduction of molecular oxygen to two molecules of water"/>
    <property type="evidence" value="ECO:0007669"/>
    <property type="project" value="TreeGrafter"/>
</dbReference>
<keyword evidence="5" id="KW-1185">Reference proteome</keyword>
<dbReference type="PANTHER" id="PTHR19353:SF19">
    <property type="entry name" value="DELTA(5) FATTY ACID DESATURASE C-RELATED"/>
    <property type="match status" value="1"/>
</dbReference>
<keyword evidence="2" id="KW-0472">Membrane</keyword>
<feature type="region of interest" description="Disordered" evidence="1">
    <location>
        <begin position="1"/>
        <end position="46"/>
    </location>
</feature>
<evidence type="ECO:0000259" key="3">
    <source>
        <dbReference type="Pfam" id="PF00487"/>
    </source>
</evidence>
<evidence type="ECO:0000313" key="4">
    <source>
        <dbReference type="EMBL" id="NBE50575.1"/>
    </source>
</evidence>
<dbReference type="OrthoDB" id="104711at2"/>
<protein>
    <submittedName>
        <fullName evidence="4">Acyl-CoA desaturase</fullName>
    </submittedName>
</protein>
<keyword evidence="2" id="KW-1133">Transmembrane helix</keyword>
<dbReference type="EMBL" id="JAAAHS010000015">
    <property type="protein sequence ID" value="NBE50575.1"/>
    <property type="molecule type" value="Genomic_DNA"/>
</dbReference>
<feature type="transmembrane region" description="Helical" evidence="2">
    <location>
        <begin position="94"/>
        <end position="117"/>
    </location>
</feature>
<dbReference type="GO" id="GO:0008610">
    <property type="term" value="P:lipid biosynthetic process"/>
    <property type="evidence" value="ECO:0007669"/>
    <property type="project" value="UniProtKB-ARBA"/>
</dbReference>
<dbReference type="Pfam" id="PF00487">
    <property type="entry name" value="FA_desaturase"/>
    <property type="match status" value="1"/>
</dbReference>
<evidence type="ECO:0000256" key="1">
    <source>
        <dbReference type="SAM" id="MobiDB-lite"/>
    </source>
</evidence>
<feature type="domain" description="Fatty acid desaturase" evidence="3">
    <location>
        <begin position="93"/>
        <end position="352"/>
    </location>
</feature>